<evidence type="ECO:0000313" key="4">
    <source>
        <dbReference type="Proteomes" id="UP001321749"/>
    </source>
</evidence>
<organism evidence="3 4">
    <name type="scientific">Cladorrhinum samala</name>
    <dbReference type="NCBI Taxonomy" id="585594"/>
    <lineage>
        <taxon>Eukaryota</taxon>
        <taxon>Fungi</taxon>
        <taxon>Dikarya</taxon>
        <taxon>Ascomycota</taxon>
        <taxon>Pezizomycotina</taxon>
        <taxon>Sordariomycetes</taxon>
        <taxon>Sordariomycetidae</taxon>
        <taxon>Sordariales</taxon>
        <taxon>Podosporaceae</taxon>
        <taxon>Cladorrhinum</taxon>
    </lineage>
</organism>
<dbReference type="GO" id="GO:0016787">
    <property type="term" value="F:hydrolase activity"/>
    <property type="evidence" value="ECO:0007669"/>
    <property type="project" value="UniProtKB-KW"/>
</dbReference>
<evidence type="ECO:0000259" key="2">
    <source>
        <dbReference type="Pfam" id="PF00135"/>
    </source>
</evidence>
<dbReference type="InterPro" id="IPR050309">
    <property type="entry name" value="Type-B_Carboxylest/Lipase"/>
</dbReference>
<dbReference type="PROSITE" id="PS00941">
    <property type="entry name" value="CARBOXYLESTERASE_B_2"/>
    <property type="match status" value="1"/>
</dbReference>
<sequence length="571" mass="63767">MKGLSALNAFLYASLPLLVVSVDPYVELTYSKYIGQPLPSQVTQWLGMRYATPPILRMRFSPPADPYQTTDAPQVLTKHGPLCIPTNDYPINELNQEAWSEDCLFLNVFAPTNATTSSQLPVFVYIQGGGFDNNAPANVDGASLVAASNNSMVVVTFNYRVGPFGFLTGVDPLRREQPARLTANNGFKDQRKALEWVQNHIQNFGGDPKHVVLGGSSASLSWHLTANDGQDTGLFHAVAGGAPSWNEVHHYRDLQNQYDDFIRNIGCYQEEGMAEPQSICIRLRKSWQEIRNYTFLPPSPGSANPPSFMWGPVIDDDLFKRTPYEAFQQGKFVKVPVIFGHNTDSGQSFTPREVSTVDEINGWLKDQFPFLSQWHFKIINKLYPNSDRDQKACPSKGCRWKQLSRMYTDITDQCPAIFISGAFPEFGFGDSYSYRFNAEDPLLVRGGLGVPAGIEAHALFGPLSIPPTLPGNPVRPESFLPGDTNAAVVDVFQAYLISFIKTFNPNTLRLPGSTKWETYRGSSKTRLRFDTGGKTEMERVSEKSAEGCNFFQDYIWGRNGVPTTEVNWEQE</sequence>
<feature type="signal peptide" evidence="1">
    <location>
        <begin position="1"/>
        <end position="21"/>
    </location>
</feature>
<reference evidence="3" key="1">
    <citation type="journal article" date="2023" name="Mol. Phylogenet. Evol.">
        <title>Genome-scale phylogeny and comparative genomics of the fungal order Sordariales.</title>
        <authorList>
            <person name="Hensen N."/>
            <person name="Bonometti L."/>
            <person name="Westerberg I."/>
            <person name="Brannstrom I.O."/>
            <person name="Guillou S."/>
            <person name="Cros-Aarteil S."/>
            <person name="Calhoun S."/>
            <person name="Haridas S."/>
            <person name="Kuo A."/>
            <person name="Mondo S."/>
            <person name="Pangilinan J."/>
            <person name="Riley R."/>
            <person name="LaButti K."/>
            <person name="Andreopoulos B."/>
            <person name="Lipzen A."/>
            <person name="Chen C."/>
            <person name="Yan M."/>
            <person name="Daum C."/>
            <person name="Ng V."/>
            <person name="Clum A."/>
            <person name="Steindorff A."/>
            <person name="Ohm R.A."/>
            <person name="Martin F."/>
            <person name="Silar P."/>
            <person name="Natvig D.O."/>
            <person name="Lalanne C."/>
            <person name="Gautier V."/>
            <person name="Ament-Velasquez S.L."/>
            <person name="Kruys A."/>
            <person name="Hutchinson M.I."/>
            <person name="Powell A.J."/>
            <person name="Barry K."/>
            <person name="Miller A.N."/>
            <person name="Grigoriev I.V."/>
            <person name="Debuchy R."/>
            <person name="Gladieux P."/>
            <person name="Hiltunen Thoren M."/>
            <person name="Johannesson H."/>
        </authorList>
    </citation>
    <scope>NUCLEOTIDE SEQUENCE</scope>
    <source>
        <strain evidence="3">PSN324</strain>
    </source>
</reference>
<accession>A0AAV9H8W8</accession>
<reference evidence="3" key="2">
    <citation type="submission" date="2023-06" db="EMBL/GenBank/DDBJ databases">
        <authorList>
            <consortium name="Lawrence Berkeley National Laboratory"/>
            <person name="Mondo S.J."/>
            <person name="Hensen N."/>
            <person name="Bonometti L."/>
            <person name="Westerberg I."/>
            <person name="Brannstrom I.O."/>
            <person name="Guillou S."/>
            <person name="Cros-Aarteil S."/>
            <person name="Calhoun S."/>
            <person name="Haridas S."/>
            <person name="Kuo A."/>
            <person name="Pangilinan J."/>
            <person name="Riley R."/>
            <person name="Labutti K."/>
            <person name="Andreopoulos B."/>
            <person name="Lipzen A."/>
            <person name="Chen C."/>
            <person name="Yanf M."/>
            <person name="Daum C."/>
            <person name="Ng V."/>
            <person name="Clum A."/>
            <person name="Steindorff A."/>
            <person name="Ohm R."/>
            <person name="Martin F."/>
            <person name="Silar P."/>
            <person name="Natvig D."/>
            <person name="Lalanne C."/>
            <person name="Gautier V."/>
            <person name="Ament-Velasquez S.L."/>
            <person name="Kruys A."/>
            <person name="Hutchinson M.I."/>
            <person name="Powell A.J."/>
            <person name="Barry K."/>
            <person name="Miller A.N."/>
            <person name="Grigoriev I.V."/>
            <person name="Debuchy R."/>
            <person name="Gladieux P."/>
            <person name="Thoren M.H."/>
            <person name="Johannesson H."/>
        </authorList>
    </citation>
    <scope>NUCLEOTIDE SEQUENCE</scope>
    <source>
        <strain evidence="3">PSN324</strain>
    </source>
</reference>
<keyword evidence="3" id="KW-0378">Hydrolase</keyword>
<proteinExistence type="predicted"/>
<dbReference type="Proteomes" id="UP001321749">
    <property type="component" value="Unassembled WGS sequence"/>
</dbReference>
<dbReference type="SUPFAM" id="SSF53474">
    <property type="entry name" value="alpha/beta-Hydrolases"/>
    <property type="match status" value="1"/>
</dbReference>
<comment type="caution">
    <text evidence="3">The sequence shown here is derived from an EMBL/GenBank/DDBJ whole genome shotgun (WGS) entry which is preliminary data.</text>
</comment>
<keyword evidence="4" id="KW-1185">Reference proteome</keyword>
<evidence type="ECO:0000313" key="3">
    <source>
        <dbReference type="EMBL" id="KAK4456987.1"/>
    </source>
</evidence>
<feature type="domain" description="Carboxylesterase type B" evidence="2">
    <location>
        <begin position="36"/>
        <end position="536"/>
    </location>
</feature>
<dbReference type="InterPro" id="IPR019819">
    <property type="entry name" value="Carboxylesterase_B_CS"/>
</dbReference>
<dbReference type="Pfam" id="PF00135">
    <property type="entry name" value="COesterase"/>
    <property type="match status" value="1"/>
</dbReference>
<protein>
    <submittedName>
        <fullName evidence="3">Alpha/Beta hydrolase protein</fullName>
    </submittedName>
</protein>
<dbReference type="AlphaFoldDB" id="A0AAV9H8W8"/>
<dbReference type="InterPro" id="IPR002018">
    <property type="entry name" value="CarbesteraseB"/>
</dbReference>
<dbReference type="PANTHER" id="PTHR11559">
    <property type="entry name" value="CARBOXYLESTERASE"/>
    <property type="match status" value="1"/>
</dbReference>
<evidence type="ECO:0000256" key="1">
    <source>
        <dbReference type="SAM" id="SignalP"/>
    </source>
</evidence>
<dbReference type="EMBL" id="MU865145">
    <property type="protein sequence ID" value="KAK4456987.1"/>
    <property type="molecule type" value="Genomic_DNA"/>
</dbReference>
<gene>
    <name evidence="3" type="ORF">QBC42DRAFT_320361</name>
</gene>
<dbReference type="Gene3D" id="3.40.50.1820">
    <property type="entry name" value="alpha/beta hydrolase"/>
    <property type="match status" value="1"/>
</dbReference>
<dbReference type="InterPro" id="IPR029058">
    <property type="entry name" value="AB_hydrolase_fold"/>
</dbReference>
<feature type="chain" id="PRO_5043406931" evidence="1">
    <location>
        <begin position="22"/>
        <end position="571"/>
    </location>
</feature>
<name>A0AAV9H8W8_9PEZI</name>
<keyword evidence="1" id="KW-0732">Signal</keyword>